<protein>
    <submittedName>
        <fullName evidence="1">Uncharacterized protein</fullName>
    </submittedName>
</protein>
<organism evidence="1 2">
    <name type="scientific">Tenacibaculum phage pT24</name>
    <dbReference type="NCBI Taxonomy" id="1880590"/>
    <lineage>
        <taxon>Viruses</taxon>
        <taxon>Duplodnaviria</taxon>
        <taxon>Heunggongvirae</taxon>
        <taxon>Uroviricota</taxon>
        <taxon>Caudoviricetes</taxon>
        <taxon>Kungbxnavirus</taxon>
        <taxon>Kungbxnavirus pT24</taxon>
    </lineage>
</organism>
<proteinExistence type="predicted"/>
<reference evidence="1 2" key="1">
    <citation type="submission" date="2016-07" db="EMBL/GenBank/DDBJ databases">
        <title>Characterization of three bacteriophages infecting bacteria isolated from shrimp culture pond water.</title>
        <authorList>
            <person name="Khoa H.V."/>
        </authorList>
    </citation>
    <scope>NUCLEOTIDE SEQUENCE [LARGE SCALE GENOMIC DNA]</scope>
</reference>
<evidence type="ECO:0000313" key="1">
    <source>
        <dbReference type="EMBL" id="BAV39209.1"/>
    </source>
</evidence>
<dbReference type="EMBL" id="LC168164">
    <property type="protein sequence ID" value="BAV39209.1"/>
    <property type="molecule type" value="Genomic_DNA"/>
</dbReference>
<name>A0A1B4XWN6_9CAUD</name>
<evidence type="ECO:0000313" key="2">
    <source>
        <dbReference type="Proteomes" id="UP000224877"/>
    </source>
</evidence>
<gene>
    <name evidence="1" type="ORF">BPT24_084</name>
</gene>
<accession>A0A1B4XWN6</accession>
<keyword evidence="2" id="KW-1185">Reference proteome</keyword>
<dbReference type="Proteomes" id="UP000224877">
    <property type="component" value="Segment"/>
</dbReference>
<sequence>MASLSFYALGEDLTRQIQDNISSGEFHIALEIILSGGLDINDEKHMVYILGFFRKAFILAGDTRTEEGIYITPQHDISELETANEMLYTGWRTLLSRLNRDYRVSYETYQIEYVLDNDFDDRDVTALKKVFKAETLGTIFRDSIFIDNNFGVYSMDNVNEYPLTQEQKLRNGVITQCGLFIECGFEGHVDLYPLLHATGLSSTDSWFDSNERKVLHISSGQVKCNYLGNVLERNWMMDKKKHKPTEEQLKMLYHMRNHFNEFYACGRTTSKALLDYVIEEEKCGAKFGSLAFLSRFKDVSIPEYSKTPLDGKYALRTSPNKSMGGILTSYFGISTEKCEETIKTMESEYEKYKDLRPQNEFHYFYQREVEGYIGVANVYDGKFDIAISDKRDDIVGGKVSEIKVSKLVSDYIERLIMELSKDFESDVQIEFCFDGFNIHILQLRVTSTQSIKDVKVPSDAILGTSHCRGSNMAIPEKVLVIDSECESKELIDKEILIVRENVVFSHILALSKSLNIPSIYGVGKDFDLEGVELVKINTLGKQGFVELK</sequence>